<keyword evidence="2" id="KW-1185">Reference proteome</keyword>
<proteinExistence type="predicted"/>
<evidence type="ECO:0008006" key="3">
    <source>
        <dbReference type="Google" id="ProtNLM"/>
    </source>
</evidence>
<accession>A0ABX1F0G6</accession>
<organism evidence="1 2">
    <name type="scientific">Falsiroseomonas frigidaquae</name>
    <dbReference type="NCBI Taxonomy" id="487318"/>
    <lineage>
        <taxon>Bacteria</taxon>
        <taxon>Pseudomonadati</taxon>
        <taxon>Pseudomonadota</taxon>
        <taxon>Alphaproteobacteria</taxon>
        <taxon>Acetobacterales</taxon>
        <taxon>Roseomonadaceae</taxon>
        <taxon>Falsiroseomonas</taxon>
    </lineage>
</organism>
<gene>
    <name evidence="1" type="ORF">HB662_13550</name>
</gene>
<evidence type="ECO:0000313" key="1">
    <source>
        <dbReference type="EMBL" id="NKE45811.1"/>
    </source>
</evidence>
<dbReference type="EMBL" id="JAAVTX010000004">
    <property type="protein sequence ID" value="NKE45811.1"/>
    <property type="molecule type" value="Genomic_DNA"/>
</dbReference>
<evidence type="ECO:0000313" key="2">
    <source>
        <dbReference type="Proteomes" id="UP000765160"/>
    </source>
</evidence>
<reference evidence="1 2" key="1">
    <citation type="submission" date="2020-03" db="EMBL/GenBank/DDBJ databases">
        <title>Roseomonas selenitidurans sp. nov. isolated from soil.</title>
        <authorList>
            <person name="Liu H."/>
        </authorList>
    </citation>
    <scope>NUCLEOTIDE SEQUENCE [LARGE SCALE GENOMIC DNA]</scope>
    <source>
        <strain evidence="1 2">JCM 15073</strain>
    </source>
</reference>
<protein>
    <recommendedName>
        <fullName evidence="3">DUF2087 domain-containing protein</fullName>
    </recommendedName>
</protein>
<name>A0ABX1F0G6_9PROT</name>
<dbReference type="Proteomes" id="UP000765160">
    <property type="component" value="Unassembled WGS sequence"/>
</dbReference>
<comment type="caution">
    <text evidence="1">The sequence shown here is derived from an EMBL/GenBank/DDBJ whole genome shotgun (WGS) entry which is preliminary data.</text>
</comment>
<sequence>MMKSGKDVLWSLDLFASGAPQRAPAIKGLATAEVAALLPPSPEQEGAYLRYGRPVLQILAASEGHTARLGQIRDVLAERDPDFDFDVLRTAISELERRQALRLAERDTRGGDHLYGLTRAGLLLAG</sequence>
<dbReference type="RefSeq" id="WP_168050350.1">
    <property type="nucleotide sequence ID" value="NZ_JAATJR010000004.1"/>
</dbReference>